<evidence type="ECO:0000256" key="1">
    <source>
        <dbReference type="ARBA" id="ARBA00001946"/>
    </source>
</evidence>
<dbReference type="InterPro" id="IPR004101">
    <property type="entry name" value="Mur_ligase_C"/>
</dbReference>
<dbReference type="AlphaFoldDB" id="A0A402B1W1"/>
<dbReference type="Pfam" id="PF02875">
    <property type="entry name" value="Mur_ligase_C"/>
    <property type="match status" value="1"/>
</dbReference>
<evidence type="ECO:0000313" key="13">
    <source>
        <dbReference type="EMBL" id="GCE25344.1"/>
    </source>
</evidence>
<dbReference type="FunFam" id="3.40.1190.10:FF:000011">
    <property type="entry name" value="Folylpolyglutamate synthase/dihydrofolate synthase"/>
    <property type="match status" value="1"/>
</dbReference>
<evidence type="ECO:0000256" key="10">
    <source>
        <dbReference type="ARBA" id="ARBA00047493"/>
    </source>
</evidence>
<dbReference type="GO" id="GO:0046872">
    <property type="term" value="F:metal ion binding"/>
    <property type="evidence" value="ECO:0007669"/>
    <property type="project" value="UniProtKB-KW"/>
</dbReference>
<keyword evidence="14" id="KW-1185">Reference proteome</keyword>
<evidence type="ECO:0000259" key="12">
    <source>
        <dbReference type="Pfam" id="PF08245"/>
    </source>
</evidence>
<accession>A0A402B1W1</accession>
<evidence type="ECO:0000256" key="3">
    <source>
        <dbReference type="ARBA" id="ARBA00013025"/>
    </source>
</evidence>
<dbReference type="EC" id="6.3.2.17" evidence="3"/>
<evidence type="ECO:0000259" key="11">
    <source>
        <dbReference type="Pfam" id="PF02875"/>
    </source>
</evidence>
<dbReference type="InterPro" id="IPR036565">
    <property type="entry name" value="Mur-like_cat_sf"/>
</dbReference>
<dbReference type="InterPro" id="IPR036615">
    <property type="entry name" value="Mur_ligase_C_dom_sf"/>
</dbReference>
<dbReference type="SUPFAM" id="SSF53623">
    <property type="entry name" value="MurD-like peptide ligases, catalytic domain"/>
    <property type="match status" value="1"/>
</dbReference>
<dbReference type="Proteomes" id="UP000287171">
    <property type="component" value="Unassembled WGS sequence"/>
</dbReference>
<keyword evidence="5" id="KW-0479">Metal-binding</keyword>
<dbReference type="SUPFAM" id="SSF53244">
    <property type="entry name" value="MurD-like peptide ligases, peptide-binding domain"/>
    <property type="match status" value="1"/>
</dbReference>
<evidence type="ECO:0000313" key="14">
    <source>
        <dbReference type="Proteomes" id="UP000287171"/>
    </source>
</evidence>
<keyword evidence="7" id="KW-0067">ATP-binding</keyword>
<evidence type="ECO:0000256" key="9">
    <source>
        <dbReference type="ARBA" id="ARBA00030592"/>
    </source>
</evidence>
<dbReference type="OrthoDB" id="9809356at2"/>
<comment type="cofactor">
    <cofactor evidence="1">
        <name>Mg(2+)</name>
        <dbReference type="ChEBI" id="CHEBI:18420"/>
    </cofactor>
</comment>
<feature type="domain" description="Mur ligase C-terminal" evidence="11">
    <location>
        <begin position="327"/>
        <end position="446"/>
    </location>
</feature>
<comment type="caution">
    <text evidence="13">The sequence shown here is derived from an EMBL/GenBank/DDBJ whole genome shotgun (WGS) entry which is preliminary data.</text>
</comment>
<protein>
    <recommendedName>
        <fullName evidence="3">tetrahydrofolate synthase</fullName>
        <ecNumber evidence="3">6.3.2.17</ecNumber>
    </recommendedName>
    <alternativeName>
        <fullName evidence="9">Tetrahydrofolylpolyglutamate synthase</fullName>
    </alternativeName>
</protein>
<keyword evidence="4" id="KW-0436">Ligase</keyword>
<dbReference type="GO" id="GO:0005737">
    <property type="term" value="C:cytoplasm"/>
    <property type="evidence" value="ECO:0007669"/>
    <property type="project" value="TreeGrafter"/>
</dbReference>
<dbReference type="Pfam" id="PF08245">
    <property type="entry name" value="Mur_ligase_M"/>
    <property type="match status" value="1"/>
</dbReference>
<organism evidence="13 14">
    <name type="scientific">Dictyobacter alpinus</name>
    <dbReference type="NCBI Taxonomy" id="2014873"/>
    <lineage>
        <taxon>Bacteria</taxon>
        <taxon>Bacillati</taxon>
        <taxon>Chloroflexota</taxon>
        <taxon>Ktedonobacteria</taxon>
        <taxon>Ktedonobacterales</taxon>
        <taxon>Dictyobacteraceae</taxon>
        <taxon>Dictyobacter</taxon>
    </lineage>
</organism>
<evidence type="ECO:0000256" key="4">
    <source>
        <dbReference type="ARBA" id="ARBA00022598"/>
    </source>
</evidence>
<name>A0A402B1W1_9CHLR</name>
<gene>
    <name evidence="13" type="ORF">KDA_08280</name>
</gene>
<keyword evidence="6" id="KW-0547">Nucleotide-binding</keyword>
<dbReference type="PIRSF" id="PIRSF001563">
    <property type="entry name" value="Folylpolyglu_synth"/>
    <property type="match status" value="1"/>
</dbReference>
<dbReference type="InterPro" id="IPR013221">
    <property type="entry name" value="Mur_ligase_cen"/>
</dbReference>
<evidence type="ECO:0000256" key="6">
    <source>
        <dbReference type="ARBA" id="ARBA00022741"/>
    </source>
</evidence>
<dbReference type="GO" id="GO:0004326">
    <property type="term" value="F:tetrahydrofolylpolyglutamate synthase activity"/>
    <property type="evidence" value="ECO:0007669"/>
    <property type="project" value="UniProtKB-EC"/>
</dbReference>
<dbReference type="Gene3D" id="3.40.1190.10">
    <property type="entry name" value="Mur-like, catalytic domain"/>
    <property type="match status" value="1"/>
</dbReference>
<dbReference type="PANTHER" id="PTHR11136:SF0">
    <property type="entry name" value="DIHYDROFOLATE SYNTHETASE-RELATED"/>
    <property type="match status" value="1"/>
</dbReference>
<comment type="catalytic activity">
    <reaction evidence="10">
        <text>(6S)-5,6,7,8-tetrahydrofolyl-(gamma-L-Glu)(n) + L-glutamate + ATP = (6S)-5,6,7,8-tetrahydrofolyl-(gamma-L-Glu)(n+1) + ADP + phosphate + H(+)</text>
        <dbReference type="Rhea" id="RHEA:10580"/>
        <dbReference type="Rhea" id="RHEA-COMP:14738"/>
        <dbReference type="Rhea" id="RHEA-COMP:14740"/>
        <dbReference type="ChEBI" id="CHEBI:15378"/>
        <dbReference type="ChEBI" id="CHEBI:29985"/>
        <dbReference type="ChEBI" id="CHEBI:30616"/>
        <dbReference type="ChEBI" id="CHEBI:43474"/>
        <dbReference type="ChEBI" id="CHEBI:141005"/>
        <dbReference type="ChEBI" id="CHEBI:456216"/>
        <dbReference type="EC" id="6.3.2.17"/>
    </reaction>
</comment>
<dbReference type="Gene3D" id="3.90.190.20">
    <property type="entry name" value="Mur ligase, C-terminal domain"/>
    <property type="match status" value="1"/>
</dbReference>
<keyword evidence="8" id="KW-0460">Magnesium</keyword>
<reference evidence="14" key="1">
    <citation type="submission" date="2018-12" db="EMBL/GenBank/DDBJ databases">
        <title>Tengunoibacter tsumagoiensis gen. nov., sp. nov., Dictyobacter kobayashii sp. nov., D. alpinus sp. nov., and D. joshuensis sp. nov. and description of Dictyobacteraceae fam. nov. within the order Ktedonobacterales isolated from Tengu-no-mugimeshi.</title>
        <authorList>
            <person name="Wang C.M."/>
            <person name="Zheng Y."/>
            <person name="Sakai Y."/>
            <person name="Toyoda A."/>
            <person name="Minakuchi Y."/>
            <person name="Abe K."/>
            <person name="Yokota A."/>
            <person name="Yabe S."/>
        </authorList>
    </citation>
    <scope>NUCLEOTIDE SEQUENCE [LARGE SCALE GENOMIC DNA]</scope>
    <source>
        <strain evidence="14">Uno16</strain>
    </source>
</reference>
<feature type="domain" description="Mur ligase central" evidence="12">
    <location>
        <begin position="54"/>
        <end position="299"/>
    </location>
</feature>
<dbReference type="InterPro" id="IPR001645">
    <property type="entry name" value="Folylpolyglutamate_synth"/>
</dbReference>
<dbReference type="RefSeq" id="WP_126625937.1">
    <property type="nucleotide sequence ID" value="NZ_BIFT01000001.1"/>
</dbReference>
<comment type="similarity">
    <text evidence="2">Belongs to the folylpolyglutamate synthase family.</text>
</comment>
<evidence type="ECO:0000256" key="7">
    <source>
        <dbReference type="ARBA" id="ARBA00022840"/>
    </source>
</evidence>
<dbReference type="NCBIfam" id="TIGR01499">
    <property type="entry name" value="folC"/>
    <property type="match status" value="1"/>
</dbReference>
<dbReference type="EMBL" id="BIFT01000001">
    <property type="protein sequence ID" value="GCE25344.1"/>
    <property type="molecule type" value="Genomic_DNA"/>
</dbReference>
<dbReference type="GO" id="GO:0005524">
    <property type="term" value="F:ATP binding"/>
    <property type="evidence" value="ECO:0007669"/>
    <property type="project" value="UniProtKB-KW"/>
</dbReference>
<evidence type="ECO:0000256" key="2">
    <source>
        <dbReference type="ARBA" id="ARBA00008276"/>
    </source>
</evidence>
<evidence type="ECO:0000256" key="5">
    <source>
        <dbReference type="ARBA" id="ARBA00022723"/>
    </source>
</evidence>
<evidence type="ECO:0000256" key="8">
    <source>
        <dbReference type="ARBA" id="ARBA00022842"/>
    </source>
</evidence>
<dbReference type="PANTHER" id="PTHR11136">
    <property type="entry name" value="FOLYLPOLYGLUTAMATE SYNTHASE-RELATED"/>
    <property type="match status" value="1"/>
</dbReference>
<proteinExistence type="inferred from homology"/>
<dbReference type="GO" id="GO:0008841">
    <property type="term" value="F:dihydrofolate synthase activity"/>
    <property type="evidence" value="ECO:0007669"/>
    <property type="project" value="TreeGrafter"/>
</dbReference>
<sequence>MMMDYKEALSYIYGFTDYERNGKYTRDRNENILREVELLKRLGDPHLQYSNTLIAGTKGKGSTAAYIERVLREAGIRTGLYTQPDLHTFRERSQCNGHLISEQEVAELVPEIKSAVEQIEASQEYGPFITYEIGTALALLYFARQHVQHAVVEVGLGGRLDATNVTHPLVSVITSISYDHMSILGDTLAKIATEKAGIIKPNGIVVTSAQAPEALLAIAAIAQQRNARMMRIGSVGVDPAEAEVVAGALLPCSYRYQIHEQSEQGQRFSIQTPAGTYADLWTPLIGAHQVENATVAVATLEELLQKGIQWDEAALRKGLAAVHWPARIQVVGHQPTVVVDGAHNADSMHKLLIALRSTFEPHRLICVLGVNKDKDIARMLQELATVDTIVLTQANNPRAMKPEELQALMSAYAPAVSVHLADTCDQAIELAKDLADPSDLICATGSLYLAGEALRWAAGHGDTTVAAEIEGIDH</sequence>